<dbReference type="EMBL" id="JAJJMA010282030">
    <property type="protein sequence ID" value="MCL7046505.1"/>
    <property type="molecule type" value="Genomic_DNA"/>
</dbReference>
<sequence>VWMHWNNGSAIEILDPTLNDTFSRDEVVRCIHVALLCVQENVADRRPSMPTVVQMLNSYSATNPDLPSAPGFFAGNATHMEPMSILGYSEEQASSNESILTEVIVADLYPR</sequence>
<evidence type="ECO:0000256" key="2">
    <source>
        <dbReference type="ARBA" id="ARBA00022741"/>
    </source>
</evidence>
<evidence type="ECO:0000313" key="5">
    <source>
        <dbReference type="EMBL" id="MCL7046505.1"/>
    </source>
</evidence>
<keyword evidence="4" id="KW-0067">ATP-binding</keyword>
<dbReference type="PANTHER" id="PTHR47973">
    <property type="entry name" value="CYSTEINE-RICH RECEPTOR-LIKE PROTEIN KINASE 3"/>
    <property type="match status" value="1"/>
</dbReference>
<keyword evidence="1" id="KW-0808">Transferase</keyword>
<organism evidence="5 6">
    <name type="scientific">Papaver nudicaule</name>
    <name type="common">Iceland poppy</name>
    <dbReference type="NCBI Taxonomy" id="74823"/>
    <lineage>
        <taxon>Eukaryota</taxon>
        <taxon>Viridiplantae</taxon>
        <taxon>Streptophyta</taxon>
        <taxon>Embryophyta</taxon>
        <taxon>Tracheophyta</taxon>
        <taxon>Spermatophyta</taxon>
        <taxon>Magnoliopsida</taxon>
        <taxon>Ranunculales</taxon>
        <taxon>Papaveraceae</taxon>
        <taxon>Papaveroideae</taxon>
        <taxon>Papaver</taxon>
    </lineage>
</organism>
<dbReference type="AlphaFoldDB" id="A0AA41VS53"/>
<evidence type="ECO:0000256" key="1">
    <source>
        <dbReference type="ARBA" id="ARBA00022679"/>
    </source>
</evidence>
<keyword evidence="2" id="KW-0547">Nucleotide-binding</keyword>
<evidence type="ECO:0000256" key="3">
    <source>
        <dbReference type="ARBA" id="ARBA00022777"/>
    </source>
</evidence>
<dbReference type="GO" id="GO:0005524">
    <property type="term" value="F:ATP binding"/>
    <property type="evidence" value="ECO:0007669"/>
    <property type="project" value="UniProtKB-KW"/>
</dbReference>
<reference evidence="5" key="1">
    <citation type="submission" date="2022-03" db="EMBL/GenBank/DDBJ databases">
        <title>A functionally conserved STORR gene fusion in Papaver species that diverged 16.8 million years ago.</title>
        <authorList>
            <person name="Catania T."/>
        </authorList>
    </citation>
    <scope>NUCLEOTIDE SEQUENCE</scope>
    <source>
        <strain evidence="5">S-191538</strain>
    </source>
</reference>
<feature type="non-terminal residue" evidence="5">
    <location>
        <position position="1"/>
    </location>
</feature>
<keyword evidence="3" id="KW-0418">Kinase</keyword>
<dbReference type="InterPro" id="IPR052059">
    <property type="entry name" value="CR_Ser/Thr_kinase"/>
</dbReference>
<dbReference type="Proteomes" id="UP001177140">
    <property type="component" value="Unassembled WGS sequence"/>
</dbReference>
<proteinExistence type="predicted"/>
<dbReference type="GO" id="GO:0016301">
    <property type="term" value="F:kinase activity"/>
    <property type="evidence" value="ECO:0007669"/>
    <property type="project" value="UniProtKB-KW"/>
</dbReference>
<accession>A0AA41VS53</accession>
<gene>
    <name evidence="5" type="ORF">MKW94_025302</name>
</gene>
<protein>
    <submittedName>
        <fullName evidence="5">Uncharacterized protein</fullName>
    </submittedName>
</protein>
<evidence type="ECO:0000256" key="4">
    <source>
        <dbReference type="ARBA" id="ARBA00022840"/>
    </source>
</evidence>
<keyword evidence="6" id="KW-1185">Reference proteome</keyword>
<dbReference type="Gene3D" id="1.10.510.10">
    <property type="entry name" value="Transferase(Phosphotransferase) domain 1"/>
    <property type="match status" value="1"/>
</dbReference>
<name>A0AA41VS53_PAPNU</name>
<evidence type="ECO:0000313" key="6">
    <source>
        <dbReference type="Proteomes" id="UP001177140"/>
    </source>
</evidence>
<comment type="caution">
    <text evidence="5">The sequence shown here is derived from an EMBL/GenBank/DDBJ whole genome shotgun (WGS) entry which is preliminary data.</text>
</comment>